<accession>A0AAF0CE41</accession>
<dbReference type="GO" id="GO:0052689">
    <property type="term" value="F:carboxylic ester hydrolase activity"/>
    <property type="evidence" value="ECO:0007669"/>
    <property type="project" value="TreeGrafter"/>
</dbReference>
<reference evidence="2" key="1">
    <citation type="submission" date="2023-02" db="EMBL/GenBank/DDBJ databases">
        <title>Genome sequence of Hyphococcus flavus.</title>
        <authorList>
            <person name="Rong J.-C."/>
            <person name="Zhao Q."/>
            <person name="Yi M."/>
            <person name="Wu J.-Y."/>
        </authorList>
    </citation>
    <scope>NUCLEOTIDE SEQUENCE</scope>
    <source>
        <strain evidence="2">MCCC 1K03223</strain>
    </source>
</reference>
<dbReference type="InterPro" id="IPR053145">
    <property type="entry name" value="AB_hydrolase_Est10"/>
</dbReference>
<dbReference type="SUPFAM" id="SSF53474">
    <property type="entry name" value="alpha/beta-Hydrolases"/>
    <property type="match status" value="1"/>
</dbReference>
<dbReference type="KEGG" id="hfl:PUV54_11885"/>
<dbReference type="Proteomes" id="UP001214043">
    <property type="component" value="Chromosome"/>
</dbReference>
<dbReference type="InterPro" id="IPR029058">
    <property type="entry name" value="AB_hydrolase_fold"/>
</dbReference>
<evidence type="ECO:0000313" key="3">
    <source>
        <dbReference type="Proteomes" id="UP001214043"/>
    </source>
</evidence>
<dbReference type="PANTHER" id="PTHR43265:SF1">
    <property type="entry name" value="ESTERASE ESTD"/>
    <property type="match status" value="1"/>
</dbReference>
<dbReference type="RefSeq" id="WP_274492466.1">
    <property type="nucleotide sequence ID" value="NZ_CP118166.1"/>
</dbReference>
<dbReference type="PANTHER" id="PTHR43265">
    <property type="entry name" value="ESTERASE ESTD"/>
    <property type="match status" value="1"/>
</dbReference>
<dbReference type="InterPro" id="IPR022742">
    <property type="entry name" value="Hydrolase_4"/>
</dbReference>
<dbReference type="AlphaFoldDB" id="A0AAF0CE41"/>
<keyword evidence="2" id="KW-0378">Hydrolase</keyword>
<sequence>MSRLFPIVIFLLVLAAGAGFLLFHQNNGTTKQPQVTSVPQPYKAETLQVQSHGVTLAGELIIPDIKSPAPAAILLSVAGPNDRNQSFAGHKSFTVLADVLERRGIASARFDDRGVGGSGGDYFKASWNDLSNDAAAIFETLKNDPRIDPNQIGFIGMSQGGAVAAMTANAVDSAAFAVLISAPGLSGVETLSLQLEKALEISGVTGDRADQYRTLFAEYISIVTSNPEAPATRDRLAVFLKGPGRALIPPYSFVPETLEGRIEMFLGPWYQSNLRFDPEPIYSSLDVPILAIGGGLDPISPPEHHLEAIEQYLRQAPSSDVTVRIIPDANHIMQKARTGLPAEYAGLENTLSPDLLEILGAWLDKRLNNESMD</sequence>
<feature type="domain" description="Serine aminopeptidase S33" evidence="1">
    <location>
        <begin position="94"/>
        <end position="190"/>
    </location>
</feature>
<proteinExistence type="predicted"/>
<evidence type="ECO:0000313" key="2">
    <source>
        <dbReference type="EMBL" id="WDI30656.1"/>
    </source>
</evidence>
<dbReference type="Gene3D" id="3.40.50.1820">
    <property type="entry name" value="alpha/beta hydrolase"/>
    <property type="match status" value="1"/>
</dbReference>
<gene>
    <name evidence="2" type="ORF">PUV54_11885</name>
</gene>
<dbReference type="Pfam" id="PF12146">
    <property type="entry name" value="Hydrolase_4"/>
    <property type="match status" value="1"/>
</dbReference>
<dbReference type="EMBL" id="CP118166">
    <property type="protein sequence ID" value="WDI30656.1"/>
    <property type="molecule type" value="Genomic_DNA"/>
</dbReference>
<name>A0AAF0CE41_9PROT</name>
<keyword evidence="3" id="KW-1185">Reference proteome</keyword>
<evidence type="ECO:0000259" key="1">
    <source>
        <dbReference type="Pfam" id="PF12146"/>
    </source>
</evidence>
<organism evidence="2 3">
    <name type="scientific">Hyphococcus flavus</name>
    <dbReference type="NCBI Taxonomy" id="1866326"/>
    <lineage>
        <taxon>Bacteria</taxon>
        <taxon>Pseudomonadati</taxon>
        <taxon>Pseudomonadota</taxon>
        <taxon>Alphaproteobacteria</taxon>
        <taxon>Parvularculales</taxon>
        <taxon>Parvularculaceae</taxon>
        <taxon>Hyphococcus</taxon>
    </lineage>
</organism>
<protein>
    <submittedName>
        <fullName evidence="2">Alpha/beta fold hydrolase</fullName>
    </submittedName>
</protein>